<evidence type="ECO:0000313" key="4">
    <source>
        <dbReference type="Proteomes" id="UP000632740"/>
    </source>
</evidence>
<name>A0A919NXC2_9CELL</name>
<comment type="caution">
    <text evidence="3">The sequence shown here is derived from an EMBL/GenBank/DDBJ whole genome shotgun (WGS) entry which is preliminary data.</text>
</comment>
<dbReference type="EMBL" id="BONK01000001">
    <property type="protein sequence ID" value="GIG19323.1"/>
    <property type="molecule type" value="Genomic_DNA"/>
</dbReference>
<organism evidence="3 4">
    <name type="scientific">Cellulomonas chitinilytica</name>
    <dbReference type="NCBI Taxonomy" id="398759"/>
    <lineage>
        <taxon>Bacteria</taxon>
        <taxon>Bacillati</taxon>
        <taxon>Actinomycetota</taxon>
        <taxon>Actinomycetes</taxon>
        <taxon>Micrococcales</taxon>
        <taxon>Cellulomonadaceae</taxon>
        <taxon>Cellulomonas</taxon>
    </lineage>
</organism>
<dbReference type="GO" id="GO:0006508">
    <property type="term" value="P:proteolysis"/>
    <property type="evidence" value="ECO:0007669"/>
    <property type="project" value="InterPro"/>
</dbReference>
<sequence length="207" mass="21453">MALAATVALLGDRPSAASPRATVPDAPVRLAAGVPDAGDPAPAQAPPLEGTGGEASALESDGGVADGVTVFDDDVPAVAKLDAHLRDALRAAAHDAADDGVTFVVNSGWRSAAYQDQLLREAVAQYGSAAAAARWVATAETSPHVHGDAVDLGPWRATTWLSTHGSRYGLCQIYANEAWHYELRPDAVDHGCPPTYADPTHDPRMSQ</sequence>
<feature type="compositionally biased region" description="Low complexity" evidence="1">
    <location>
        <begin position="31"/>
        <end position="42"/>
    </location>
</feature>
<dbReference type="InterPro" id="IPR003709">
    <property type="entry name" value="VanY-like_core_dom"/>
</dbReference>
<evidence type="ECO:0000313" key="3">
    <source>
        <dbReference type="EMBL" id="GIG19323.1"/>
    </source>
</evidence>
<keyword evidence="4" id="KW-1185">Reference proteome</keyword>
<reference evidence="3" key="1">
    <citation type="submission" date="2021-01" db="EMBL/GenBank/DDBJ databases">
        <title>Whole genome shotgun sequence of Cellulomonas chitinilytica NBRC 110799.</title>
        <authorList>
            <person name="Komaki H."/>
            <person name="Tamura T."/>
        </authorList>
    </citation>
    <scope>NUCLEOTIDE SEQUENCE</scope>
    <source>
        <strain evidence="3">NBRC 110799</strain>
    </source>
</reference>
<evidence type="ECO:0000256" key="1">
    <source>
        <dbReference type="SAM" id="MobiDB-lite"/>
    </source>
</evidence>
<accession>A0A919NXC2</accession>
<feature type="domain" description="D-alanyl-D-alanine carboxypeptidase-like core" evidence="2">
    <location>
        <begin position="80"/>
        <end position="181"/>
    </location>
</feature>
<dbReference type="Proteomes" id="UP000632740">
    <property type="component" value="Unassembled WGS sequence"/>
</dbReference>
<dbReference type="SUPFAM" id="SSF55166">
    <property type="entry name" value="Hedgehog/DD-peptidase"/>
    <property type="match status" value="1"/>
</dbReference>
<feature type="region of interest" description="Disordered" evidence="1">
    <location>
        <begin position="14"/>
        <end position="60"/>
    </location>
</feature>
<dbReference type="AlphaFoldDB" id="A0A919NXC2"/>
<evidence type="ECO:0000259" key="2">
    <source>
        <dbReference type="Pfam" id="PF02557"/>
    </source>
</evidence>
<dbReference type="InterPro" id="IPR009045">
    <property type="entry name" value="Zn_M74/Hedgehog-like"/>
</dbReference>
<proteinExistence type="predicted"/>
<dbReference type="Gene3D" id="3.30.1380.10">
    <property type="match status" value="1"/>
</dbReference>
<dbReference type="GO" id="GO:0008233">
    <property type="term" value="F:peptidase activity"/>
    <property type="evidence" value="ECO:0007669"/>
    <property type="project" value="InterPro"/>
</dbReference>
<gene>
    <name evidence="3" type="ORF">Cch01nite_00470</name>
</gene>
<protein>
    <recommendedName>
        <fullName evidence="2">D-alanyl-D-alanine carboxypeptidase-like core domain-containing protein</fullName>
    </recommendedName>
</protein>
<dbReference type="Pfam" id="PF02557">
    <property type="entry name" value="VanY"/>
    <property type="match status" value="1"/>
</dbReference>